<dbReference type="Proteomes" id="UP000441797">
    <property type="component" value="Unassembled WGS sequence"/>
</dbReference>
<evidence type="ECO:0000313" key="2">
    <source>
        <dbReference type="Proteomes" id="UP000441797"/>
    </source>
</evidence>
<protein>
    <recommendedName>
        <fullName evidence="3">DUF29 domain-containing protein</fullName>
    </recommendedName>
</protein>
<name>A0A6N8FTM6_9CHRO</name>
<dbReference type="AlphaFoldDB" id="A0A6N8FTM6"/>
<proteinExistence type="predicted"/>
<gene>
    <name evidence="1" type="ORF">BWI75_06095</name>
</gene>
<keyword evidence="2" id="KW-1185">Reference proteome</keyword>
<evidence type="ECO:0000313" key="1">
    <source>
        <dbReference type="EMBL" id="MUL35932.1"/>
    </source>
</evidence>
<comment type="caution">
    <text evidence="1">The sequence shown here is derived from an EMBL/GenBank/DDBJ whole genome shotgun (WGS) entry which is preliminary data.</text>
</comment>
<sequence>MSNSPQQSLYEKDFHIWLEHTATKLKQHRFEEQLPQIWQQALATVQQEYPALELPNWQHKNDIQSFLQESFW</sequence>
<reference evidence="1 2" key="1">
    <citation type="journal article" date="2019" name="Front. Microbiol.">
        <title>Genomic Features for Desiccation Tolerance and Sugar Biosynthesis in the Extremophile Gloeocapsopsis sp. UTEX B3054.</title>
        <authorList>
            <person name="Urrejola C."/>
            <person name="Alcorta J."/>
            <person name="Salas L."/>
            <person name="Vasquez M."/>
            <person name="Polz M.F."/>
            <person name="Vicuna R."/>
            <person name="Diez B."/>
        </authorList>
    </citation>
    <scope>NUCLEOTIDE SEQUENCE [LARGE SCALE GENOMIC DNA]</scope>
    <source>
        <strain evidence="1 2">1H9</strain>
    </source>
</reference>
<evidence type="ECO:0008006" key="3">
    <source>
        <dbReference type="Google" id="ProtNLM"/>
    </source>
</evidence>
<dbReference type="EMBL" id="NAPY01000007">
    <property type="protein sequence ID" value="MUL35932.1"/>
    <property type="molecule type" value="Genomic_DNA"/>
</dbReference>
<accession>A0A6N8FTM6</accession>
<organism evidence="1 2">
    <name type="scientific">Gloeocapsopsis dulcis AAB1 = 1H9</name>
    <dbReference type="NCBI Taxonomy" id="1433147"/>
    <lineage>
        <taxon>Bacteria</taxon>
        <taxon>Bacillati</taxon>
        <taxon>Cyanobacteriota</taxon>
        <taxon>Cyanophyceae</taxon>
        <taxon>Oscillatoriophycideae</taxon>
        <taxon>Chroococcales</taxon>
        <taxon>Chroococcaceae</taxon>
        <taxon>Gloeocapsopsis</taxon>
        <taxon>Gloeocapsopsis dulcis</taxon>
    </lineage>
</organism>